<reference evidence="1" key="1">
    <citation type="submission" date="2022-04" db="EMBL/GenBank/DDBJ databases">
        <title>Genome of the entomopathogenic fungus Entomophthora muscae.</title>
        <authorList>
            <person name="Elya C."/>
            <person name="Lovett B.R."/>
            <person name="Lee E."/>
            <person name="Macias A.M."/>
            <person name="Hajek A.E."/>
            <person name="De Bivort B.L."/>
            <person name="Kasson M.T."/>
            <person name="De Fine Licht H.H."/>
            <person name="Stajich J.E."/>
        </authorList>
    </citation>
    <scope>NUCLEOTIDE SEQUENCE</scope>
    <source>
        <strain evidence="1">Berkeley</strain>
    </source>
</reference>
<accession>A0ACC2RLK7</accession>
<dbReference type="Proteomes" id="UP001165960">
    <property type="component" value="Unassembled WGS sequence"/>
</dbReference>
<dbReference type="EMBL" id="QTSX02007128">
    <property type="protein sequence ID" value="KAJ9050988.1"/>
    <property type="molecule type" value="Genomic_DNA"/>
</dbReference>
<evidence type="ECO:0000313" key="2">
    <source>
        <dbReference type="Proteomes" id="UP001165960"/>
    </source>
</evidence>
<protein>
    <submittedName>
        <fullName evidence="1">Uncharacterized protein</fullName>
    </submittedName>
</protein>
<comment type="caution">
    <text evidence="1">The sequence shown here is derived from an EMBL/GenBank/DDBJ whole genome shotgun (WGS) entry which is preliminary data.</text>
</comment>
<organism evidence="1 2">
    <name type="scientific">Entomophthora muscae</name>
    <dbReference type="NCBI Taxonomy" id="34485"/>
    <lineage>
        <taxon>Eukaryota</taxon>
        <taxon>Fungi</taxon>
        <taxon>Fungi incertae sedis</taxon>
        <taxon>Zoopagomycota</taxon>
        <taxon>Entomophthoromycotina</taxon>
        <taxon>Entomophthoromycetes</taxon>
        <taxon>Entomophthorales</taxon>
        <taxon>Entomophthoraceae</taxon>
        <taxon>Entomophthora</taxon>
    </lineage>
</organism>
<name>A0ACC2RLK7_9FUNG</name>
<sequence length="92" mass="10108">MFGRFAYLGNLGHLAMVTLSIGLVPMPCKPTTNQYLGLPELTKPTQKCISDIKCIILIRLMQESGDYKEAAALVGVDPKYASKVYNTIINTD</sequence>
<proteinExistence type="predicted"/>
<gene>
    <name evidence="1" type="ORF">DSO57_1009072</name>
</gene>
<evidence type="ECO:0000313" key="1">
    <source>
        <dbReference type="EMBL" id="KAJ9050988.1"/>
    </source>
</evidence>
<keyword evidence="2" id="KW-1185">Reference proteome</keyword>